<dbReference type="Pfam" id="PF00557">
    <property type="entry name" value="Peptidase_M24"/>
    <property type="match status" value="1"/>
</dbReference>
<keyword evidence="5 6" id="KW-0378">Hydrolase</keyword>
<keyword evidence="10" id="KW-1185">Reference proteome</keyword>
<dbReference type="InterPro" id="IPR002467">
    <property type="entry name" value="Pept_M24A_MAP1"/>
</dbReference>
<dbReference type="GO" id="GO:0005829">
    <property type="term" value="C:cytosol"/>
    <property type="evidence" value="ECO:0007669"/>
    <property type="project" value="TreeGrafter"/>
</dbReference>
<dbReference type="GO" id="GO:0006508">
    <property type="term" value="P:proteolysis"/>
    <property type="evidence" value="ECO:0007669"/>
    <property type="project" value="UniProtKB-KW"/>
</dbReference>
<comment type="function">
    <text evidence="1 6">Removes the N-terminal methionine from nascent proteins. The N-terminal methionine is often cleaved when the second residue in the primary sequence is small and uncharged (Met-Ala-, Cys, Gly, Pro, Ser, Thr, or Val). Requires deformylation of the N(alpha)-formylated initiator methionine before it can be hydrolyzed.</text>
</comment>
<feature type="binding site" evidence="6">
    <location>
        <position position="113"/>
    </location>
    <ligand>
        <name>a divalent metal cation</name>
        <dbReference type="ChEBI" id="CHEBI:60240"/>
        <label>1</label>
    </ligand>
</feature>
<comment type="caution">
    <text evidence="9">The sequence shown here is derived from an EMBL/GenBank/DDBJ whole genome shotgun (WGS) entry which is preliminary data.</text>
</comment>
<comment type="cofactor">
    <cofactor evidence="6">
        <name>Co(2+)</name>
        <dbReference type="ChEBI" id="CHEBI:48828"/>
    </cofactor>
    <cofactor evidence="6">
        <name>Zn(2+)</name>
        <dbReference type="ChEBI" id="CHEBI:29105"/>
    </cofactor>
    <cofactor evidence="6">
        <name>Mn(2+)</name>
        <dbReference type="ChEBI" id="CHEBI:29035"/>
    </cofactor>
    <cofactor evidence="6">
        <name>Fe(2+)</name>
        <dbReference type="ChEBI" id="CHEBI:29033"/>
    </cofactor>
    <text evidence="6">Binds 2 divalent metal cations per subunit. Has a high-affinity and a low affinity metal-binding site. The true nature of the physiological cofactor is under debate. The enzyme is active with cobalt, zinc, manganese or divalent iron ions. Most likely, methionine aminopeptidases function as mononuclear Fe(2+)-metalloproteases under physiological conditions, and the catalytically relevant metal-binding site has been assigned to the histidine-containing high-affinity site.</text>
</comment>
<evidence type="ECO:0000256" key="3">
    <source>
        <dbReference type="ARBA" id="ARBA00022670"/>
    </source>
</evidence>
<feature type="domain" description="Peptidase M24" evidence="8">
    <location>
        <begin position="18"/>
        <end position="249"/>
    </location>
</feature>
<feature type="binding site" evidence="6">
    <location>
        <position position="102"/>
    </location>
    <ligand>
        <name>a divalent metal cation</name>
        <dbReference type="ChEBI" id="CHEBI:60240"/>
        <label>1</label>
    </ligand>
</feature>
<evidence type="ECO:0000313" key="10">
    <source>
        <dbReference type="Proteomes" id="UP000276542"/>
    </source>
</evidence>
<feature type="binding site" evidence="6">
    <location>
        <position position="85"/>
    </location>
    <ligand>
        <name>substrate</name>
    </ligand>
</feature>
<evidence type="ECO:0000256" key="5">
    <source>
        <dbReference type="ARBA" id="ARBA00022801"/>
    </source>
</evidence>
<feature type="binding site" evidence="6">
    <location>
        <position position="182"/>
    </location>
    <ligand>
        <name>a divalent metal cation</name>
        <dbReference type="ChEBI" id="CHEBI:60240"/>
        <label>2</label>
        <note>catalytic</note>
    </ligand>
</feature>
<organism evidence="9 10">
    <name type="scientific">Nocardioides cavernaquae</name>
    <dbReference type="NCBI Taxonomy" id="2321396"/>
    <lineage>
        <taxon>Bacteria</taxon>
        <taxon>Bacillati</taxon>
        <taxon>Actinomycetota</taxon>
        <taxon>Actinomycetes</taxon>
        <taxon>Propionibacteriales</taxon>
        <taxon>Nocardioidaceae</taxon>
        <taxon>Nocardioides</taxon>
    </lineage>
</organism>
<dbReference type="Proteomes" id="UP000276542">
    <property type="component" value="Unassembled WGS sequence"/>
</dbReference>
<protein>
    <recommendedName>
        <fullName evidence="6 7">Methionine aminopeptidase</fullName>
        <shortName evidence="6">MAP</shortName>
        <shortName evidence="6">MetAP</shortName>
        <ecNumber evidence="6 7">3.4.11.18</ecNumber>
    </recommendedName>
    <alternativeName>
        <fullName evidence="6">Peptidase M</fullName>
    </alternativeName>
</protein>
<dbReference type="SUPFAM" id="SSF55920">
    <property type="entry name" value="Creatinase/aminopeptidase"/>
    <property type="match status" value="1"/>
</dbReference>
<evidence type="ECO:0000313" key="9">
    <source>
        <dbReference type="EMBL" id="RJS46221.1"/>
    </source>
</evidence>
<evidence type="ECO:0000256" key="6">
    <source>
        <dbReference type="HAMAP-Rule" id="MF_01974"/>
    </source>
</evidence>
<comment type="similarity">
    <text evidence="6">Belongs to the peptidase M24A family. Methionine aminopeptidase type 1 subfamily.</text>
</comment>
<keyword evidence="2 6" id="KW-0031">Aminopeptidase</keyword>
<evidence type="ECO:0000256" key="7">
    <source>
        <dbReference type="RuleBase" id="RU003653"/>
    </source>
</evidence>
<dbReference type="PROSITE" id="PS00680">
    <property type="entry name" value="MAP_1"/>
    <property type="match status" value="1"/>
</dbReference>
<evidence type="ECO:0000256" key="4">
    <source>
        <dbReference type="ARBA" id="ARBA00022723"/>
    </source>
</evidence>
<comment type="subunit">
    <text evidence="6">Monomer.</text>
</comment>
<dbReference type="Gene3D" id="3.90.230.10">
    <property type="entry name" value="Creatinase/methionine aminopeptidase superfamily"/>
    <property type="match status" value="1"/>
</dbReference>
<reference evidence="10" key="1">
    <citation type="submission" date="2018-09" db="EMBL/GenBank/DDBJ databases">
        <authorList>
            <person name="Zhu H."/>
        </authorList>
    </citation>
    <scope>NUCLEOTIDE SEQUENCE [LARGE SCALE GENOMIC DNA]</scope>
    <source>
        <strain evidence="10">K1W22B-1</strain>
    </source>
</reference>
<dbReference type="GO" id="GO:0004239">
    <property type="term" value="F:initiator methionyl aminopeptidase activity"/>
    <property type="evidence" value="ECO:0007669"/>
    <property type="project" value="UniProtKB-UniRule"/>
</dbReference>
<gene>
    <name evidence="6 9" type="primary">map</name>
    <name evidence="9" type="ORF">D4739_08360</name>
</gene>
<evidence type="ECO:0000256" key="2">
    <source>
        <dbReference type="ARBA" id="ARBA00022438"/>
    </source>
</evidence>
<feature type="binding site" evidence="6">
    <location>
        <position position="113"/>
    </location>
    <ligand>
        <name>a divalent metal cation</name>
        <dbReference type="ChEBI" id="CHEBI:60240"/>
        <label>2</label>
        <note>catalytic</note>
    </ligand>
</feature>
<feature type="binding site" evidence="6">
    <location>
        <position position="215"/>
    </location>
    <ligand>
        <name>a divalent metal cation</name>
        <dbReference type="ChEBI" id="CHEBI:60240"/>
        <label>2</label>
        <note>catalytic</note>
    </ligand>
</feature>
<dbReference type="CDD" id="cd01086">
    <property type="entry name" value="MetAP1"/>
    <property type="match status" value="1"/>
</dbReference>
<dbReference type="PRINTS" id="PR00599">
    <property type="entry name" value="MAPEPTIDASE"/>
</dbReference>
<evidence type="ECO:0000259" key="8">
    <source>
        <dbReference type="Pfam" id="PF00557"/>
    </source>
</evidence>
<feature type="binding site" evidence="6">
    <location>
        <position position="246"/>
    </location>
    <ligand>
        <name>a divalent metal cation</name>
        <dbReference type="ChEBI" id="CHEBI:60240"/>
        <label>2</label>
        <note>catalytic</note>
    </ligand>
</feature>
<dbReference type="OrthoDB" id="9802055at2"/>
<dbReference type="EMBL" id="QYRP01000002">
    <property type="protein sequence ID" value="RJS46221.1"/>
    <property type="molecule type" value="Genomic_DNA"/>
</dbReference>
<feature type="binding site" evidence="6">
    <location>
        <position position="246"/>
    </location>
    <ligand>
        <name>a divalent metal cation</name>
        <dbReference type="ChEBI" id="CHEBI:60240"/>
        <label>1</label>
    </ligand>
</feature>
<evidence type="ECO:0000256" key="1">
    <source>
        <dbReference type="ARBA" id="ARBA00002521"/>
    </source>
</evidence>
<dbReference type="GO" id="GO:0046872">
    <property type="term" value="F:metal ion binding"/>
    <property type="evidence" value="ECO:0007669"/>
    <property type="project" value="UniProtKB-UniRule"/>
</dbReference>
<dbReference type="NCBIfam" id="TIGR00500">
    <property type="entry name" value="met_pdase_I"/>
    <property type="match status" value="1"/>
</dbReference>
<dbReference type="RefSeq" id="WP_120060196.1">
    <property type="nucleotide sequence ID" value="NZ_QYRP01000002.1"/>
</dbReference>
<dbReference type="EC" id="3.4.11.18" evidence="6 7"/>
<dbReference type="HAMAP" id="MF_01974">
    <property type="entry name" value="MetAP_1"/>
    <property type="match status" value="1"/>
</dbReference>
<comment type="catalytic activity">
    <reaction evidence="6 7">
        <text>Release of N-terminal amino acids, preferentially methionine, from peptides and arylamides.</text>
        <dbReference type="EC" id="3.4.11.18"/>
    </reaction>
</comment>
<dbReference type="InterPro" id="IPR001714">
    <property type="entry name" value="Pept_M24_MAP"/>
</dbReference>
<dbReference type="InterPro" id="IPR036005">
    <property type="entry name" value="Creatinase/aminopeptidase-like"/>
</dbReference>
<dbReference type="PANTHER" id="PTHR43330:SF27">
    <property type="entry name" value="METHIONINE AMINOPEPTIDASE"/>
    <property type="match status" value="1"/>
</dbReference>
<keyword evidence="4 6" id="KW-0479">Metal-binding</keyword>
<name>A0A3A5H899_9ACTN</name>
<dbReference type="GO" id="GO:0070006">
    <property type="term" value="F:metalloaminopeptidase activity"/>
    <property type="evidence" value="ECO:0007669"/>
    <property type="project" value="UniProtKB-UniRule"/>
</dbReference>
<feature type="binding site" evidence="6">
    <location>
        <position position="189"/>
    </location>
    <ligand>
        <name>substrate</name>
    </ligand>
</feature>
<dbReference type="InterPro" id="IPR000994">
    <property type="entry name" value="Pept_M24"/>
</dbReference>
<sequence length="283" mass="29944">MALRDRGVEIKTPEQIRLMRKAGLLVGETLELLRSSVRAGTSTAELDAIAEDNIRSHGGIPSFKGYSHPPFPSSICASVNDEIVHGIPNQRVLKVGDIISIDCGAIVEGWHGDAAITVAVGEVAPDVAELMRVTEESLWRGIAAMRLGGRVTDISAAVESYVRSQPHPGGGSWGILEDFTGHGIGSEMHMAPNVPNYGRAGRGPKLERGLALAIEPMVTLGSHRWKTYDDEWTIATADGSWAAHYEHSIGLTASGAWVLTALDGGEARLAELGVPFGGLPGSA</sequence>
<accession>A0A3A5H899</accession>
<keyword evidence="3 6" id="KW-0645">Protease</keyword>
<dbReference type="AlphaFoldDB" id="A0A3A5H899"/>
<proteinExistence type="inferred from homology"/>
<dbReference type="PANTHER" id="PTHR43330">
    <property type="entry name" value="METHIONINE AMINOPEPTIDASE"/>
    <property type="match status" value="1"/>
</dbReference>